<accession>A0A8S3X985</accession>
<dbReference type="OrthoDB" id="6753017at2759"/>
<evidence type="ECO:0000313" key="2">
    <source>
        <dbReference type="Proteomes" id="UP000691718"/>
    </source>
</evidence>
<reference evidence="1" key="1">
    <citation type="submission" date="2021-04" db="EMBL/GenBank/DDBJ databases">
        <authorList>
            <person name="Tunstrom K."/>
        </authorList>
    </citation>
    <scope>NUCLEOTIDE SEQUENCE</scope>
</reference>
<sequence>MQGSGMKEVLAEIYASKSLEKMLNGHVYARAVRAHTLLQLTLAIIILKEVEMNNIMDTDLIINIEHILGNTLLYNDIENDDEVSGALLNKFNQKLKEYEERGPTAKLWFQYFCMVSIAKEFLKA</sequence>
<comment type="caution">
    <text evidence="1">The sequence shown here is derived from an EMBL/GenBank/DDBJ whole genome shotgun (WGS) entry which is preliminary data.</text>
</comment>
<gene>
    <name evidence="1" type="ORF">PAPOLLO_LOCUS13746</name>
</gene>
<evidence type="ECO:0000313" key="1">
    <source>
        <dbReference type="EMBL" id="CAG5000561.1"/>
    </source>
</evidence>
<dbReference type="Proteomes" id="UP000691718">
    <property type="component" value="Unassembled WGS sequence"/>
</dbReference>
<organism evidence="1 2">
    <name type="scientific">Parnassius apollo</name>
    <name type="common">Apollo butterfly</name>
    <name type="synonym">Papilio apollo</name>
    <dbReference type="NCBI Taxonomy" id="110799"/>
    <lineage>
        <taxon>Eukaryota</taxon>
        <taxon>Metazoa</taxon>
        <taxon>Ecdysozoa</taxon>
        <taxon>Arthropoda</taxon>
        <taxon>Hexapoda</taxon>
        <taxon>Insecta</taxon>
        <taxon>Pterygota</taxon>
        <taxon>Neoptera</taxon>
        <taxon>Endopterygota</taxon>
        <taxon>Lepidoptera</taxon>
        <taxon>Glossata</taxon>
        <taxon>Ditrysia</taxon>
        <taxon>Papilionoidea</taxon>
        <taxon>Papilionidae</taxon>
        <taxon>Parnassiinae</taxon>
        <taxon>Parnassini</taxon>
        <taxon>Parnassius</taxon>
        <taxon>Parnassius</taxon>
    </lineage>
</organism>
<keyword evidence="2" id="KW-1185">Reference proteome</keyword>
<proteinExistence type="predicted"/>
<dbReference type="AlphaFoldDB" id="A0A8S3X985"/>
<protein>
    <submittedName>
        <fullName evidence="1">(apollo) hypothetical protein</fullName>
    </submittedName>
</protein>
<name>A0A8S3X985_PARAO</name>
<dbReference type="EMBL" id="CAJQZP010000945">
    <property type="protein sequence ID" value="CAG5000561.1"/>
    <property type="molecule type" value="Genomic_DNA"/>
</dbReference>